<dbReference type="Pfam" id="PF00137">
    <property type="entry name" value="ATP-synt_C"/>
    <property type="match status" value="1"/>
</dbReference>
<dbReference type="CDD" id="cd18121">
    <property type="entry name" value="ATP-synt_Fo_c"/>
    <property type="match status" value="1"/>
</dbReference>
<evidence type="ECO:0000256" key="7">
    <source>
        <dbReference type="ARBA" id="ARBA00022989"/>
    </source>
</evidence>
<gene>
    <name evidence="11" type="primary">atpE</name>
    <name evidence="13" type="ORF">Tbon_00865</name>
</gene>
<dbReference type="HAMAP" id="MF_01396">
    <property type="entry name" value="ATP_synth_c_bact"/>
    <property type="match status" value="1"/>
</dbReference>
<dbReference type="PROSITE" id="PS00605">
    <property type="entry name" value="ATPASE_C"/>
    <property type="match status" value="1"/>
</dbReference>
<keyword evidence="6 11" id="KW-0375">Hydrogen ion transport</keyword>
<keyword evidence="3 11" id="KW-0813">Transport</keyword>
<evidence type="ECO:0000256" key="2">
    <source>
        <dbReference type="ARBA" id="ARBA00006704"/>
    </source>
</evidence>
<evidence type="ECO:0000256" key="9">
    <source>
        <dbReference type="ARBA" id="ARBA00023121"/>
    </source>
</evidence>
<evidence type="ECO:0000313" key="13">
    <source>
        <dbReference type="EMBL" id="QFG01915.1"/>
    </source>
</evidence>
<name>A0ABX6C0X8_9CHLR</name>
<dbReference type="InterPro" id="IPR002379">
    <property type="entry name" value="ATPase_proteolipid_c-like_dom"/>
</dbReference>
<dbReference type="SUPFAM" id="SSF81333">
    <property type="entry name" value="F1F0 ATP synthase subunit C"/>
    <property type="match status" value="1"/>
</dbReference>
<evidence type="ECO:0000256" key="11">
    <source>
        <dbReference type="HAMAP-Rule" id="MF_01396"/>
    </source>
</evidence>
<feature type="transmembrane region" description="Helical" evidence="11">
    <location>
        <begin position="63"/>
        <end position="87"/>
    </location>
</feature>
<dbReference type="InterPro" id="IPR035921">
    <property type="entry name" value="F/V-ATP_Csub_sf"/>
</dbReference>
<comment type="similarity">
    <text evidence="2 11">Belongs to the ATPase C chain family.</text>
</comment>
<evidence type="ECO:0000259" key="12">
    <source>
        <dbReference type="Pfam" id="PF00137"/>
    </source>
</evidence>
<comment type="function">
    <text evidence="11">Key component of the F(0) channel; it plays a direct role in translocation across the membrane. A homomeric c-ring of between 10-14 subunits forms the central stalk rotor element with the F(1) delta and epsilon subunits.</text>
</comment>
<comment type="function">
    <text evidence="11">F(1)F(0) ATP synthase produces ATP from ADP in the presence of a proton or sodium gradient. F-type ATPases consist of two structural domains, F(1) containing the extramembraneous catalytic core and F(0) containing the membrane proton channel, linked together by a central stalk and a peripheral stalk. During catalysis, ATP synthesis in the catalytic domain of F(1) is coupled via a rotary mechanism of the central stalk subunits to proton translocation.</text>
</comment>
<keyword evidence="8 11" id="KW-0406">Ion transport</keyword>
<dbReference type="Proteomes" id="UP000326331">
    <property type="component" value="Chromosome"/>
</dbReference>
<dbReference type="InterPro" id="IPR038662">
    <property type="entry name" value="ATP_synth_F0_csu_sf"/>
</dbReference>
<keyword evidence="7 11" id="KW-1133">Transmembrane helix</keyword>
<feature type="domain" description="V-ATPase proteolipid subunit C-like" evidence="12">
    <location>
        <begin position="21"/>
        <end position="84"/>
    </location>
</feature>
<sequence>MNLLSYLPFLVILETDGAKAIGAAIAMAVGGIAPALAIGMLVGKAMEALGRNPEARAAIQTNMILGVAFAEAIGIYALLSALIIAFVI</sequence>
<evidence type="ECO:0000256" key="6">
    <source>
        <dbReference type="ARBA" id="ARBA00022781"/>
    </source>
</evidence>
<accession>A0ABX6C0X8</accession>
<evidence type="ECO:0000256" key="8">
    <source>
        <dbReference type="ARBA" id="ARBA00023065"/>
    </source>
</evidence>
<dbReference type="PRINTS" id="PR00124">
    <property type="entry name" value="ATPASEC"/>
</dbReference>
<dbReference type="InterPro" id="IPR020537">
    <property type="entry name" value="ATP_synth_F0_csu_DDCD_BS"/>
</dbReference>
<dbReference type="RefSeq" id="WP_158065857.1">
    <property type="nucleotide sequence ID" value="NZ_CP042829.1"/>
</dbReference>
<protein>
    <recommendedName>
        <fullName evidence="11">ATP synthase subunit c</fullName>
    </recommendedName>
    <alternativeName>
        <fullName evidence="11">ATP synthase F(0) sector subunit c</fullName>
    </alternativeName>
    <alternativeName>
        <fullName evidence="11">F-type ATPase subunit c</fullName>
        <shortName evidence="11">F-ATPase subunit c</shortName>
    </alternativeName>
    <alternativeName>
        <fullName evidence="11">Lipid-binding protein</fullName>
    </alternativeName>
</protein>
<reference evidence="13 14" key="1">
    <citation type="submission" date="2019-10" db="EMBL/GenBank/DDBJ databases">
        <title>Thermopilla bonchosmolovskayae gen. nov., sp. nov., a moderately thermophilic Chloroflexi bacterium from a Chukotka hot spring (Arctic, Russia), representing a novel classis Thermopillaia, which include previously uncultivated lineage OLB14.</title>
        <authorList>
            <person name="Kochetkova T.V."/>
            <person name="Zayulina K.S."/>
            <person name="Zhigarkov V.S."/>
            <person name="Minaev N.V."/>
            <person name="Novikov A."/>
            <person name="Toshchakov S.V."/>
            <person name="Elcheninov A.G."/>
            <person name="Kublanov I.V."/>
        </authorList>
    </citation>
    <scope>NUCLEOTIDE SEQUENCE [LARGE SCALE GENOMIC DNA]</scope>
    <source>
        <strain evidence="13 14">3753O</strain>
    </source>
</reference>
<dbReference type="EMBL" id="CP042829">
    <property type="protein sequence ID" value="QFG01915.1"/>
    <property type="molecule type" value="Genomic_DNA"/>
</dbReference>
<feature type="site" description="Reversibly protonated during proton transport" evidence="11">
    <location>
        <position position="71"/>
    </location>
</feature>
<comment type="subcellular location">
    <subcellularLocation>
        <location evidence="11">Cell membrane</location>
        <topology evidence="11">Multi-pass membrane protein</topology>
    </subcellularLocation>
    <subcellularLocation>
        <location evidence="1">Membrane</location>
        <topology evidence="1">Multi-pass membrane protein</topology>
    </subcellularLocation>
</comment>
<dbReference type="Gene3D" id="1.20.20.10">
    <property type="entry name" value="F1F0 ATP synthase subunit C"/>
    <property type="match status" value="1"/>
</dbReference>
<proteinExistence type="inferred from homology"/>
<evidence type="ECO:0000256" key="1">
    <source>
        <dbReference type="ARBA" id="ARBA00004141"/>
    </source>
</evidence>
<keyword evidence="9 11" id="KW-0446">Lipid-binding</keyword>
<evidence type="ECO:0000256" key="5">
    <source>
        <dbReference type="ARBA" id="ARBA00022692"/>
    </source>
</evidence>
<feature type="transmembrane region" description="Helical" evidence="11">
    <location>
        <begin position="20"/>
        <end position="42"/>
    </location>
</feature>
<keyword evidence="14" id="KW-1185">Reference proteome</keyword>
<keyword evidence="11" id="KW-1003">Cell membrane</keyword>
<dbReference type="InterPro" id="IPR000454">
    <property type="entry name" value="ATP_synth_F0_csu"/>
</dbReference>
<evidence type="ECO:0000256" key="3">
    <source>
        <dbReference type="ARBA" id="ARBA00022448"/>
    </source>
</evidence>
<keyword evidence="5 11" id="KW-0812">Transmembrane</keyword>
<organism evidence="13 14">
    <name type="scientific">Tepidiforma bonchosmolovskayae</name>
    <dbReference type="NCBI Taxonomy" id="2601677"/>
    <lineage>
        <taxon>Bacteria</taxon>
        <taxon>Bacillati</taxon>
        <taxon>Chloroflexota</taxon>
        <taxon>Tepidiformia</taxon>
        <taxon>Tepidiformales</taxon>
        <taxon>Tepidiformaceae</taxon>
        <taxon>Tepidiforma</taxon>
    </lineage>
</organism>
<keyword evidence="10 11" id="KW-0472">Membrane</keyword>
<keyword evidence="11" id="KW-0066">ATP synthesis</keyword>
<keyword evidence="4 11" id="KW-0138">CF(0)</keyword>
<evidence type="ECO:0000256" key="4">
    <source>
        <dbReference type="ARBA" id="ARBA00022547"/>
    </source>
</evidence>
<evidence type="ECO:0000313" key="14">
    <source>
        <dbReference type="Proteomes" id="UP000326331"/>
    </source>
</evidence>
<evidence type="ECO:0000256" key="10">
    <source>
        <dbReference type="ARBA" id="ARBA00023136"/>
    </source>
</evidence>